<protein>
    <submittedName>
        <fullName evidence="1">Protein of unassigned function</fullName>
    </submittedName>
</protein>
<gene>
    <name evidence="1" type="ORF">MOC_1p0004</name>
</gene>
<geneLocation type="plasmid" evidence="1">
    <name>pMOC1</name>
</geneLocation>
<organism evidence="1">
    <name type="scientific">Methylobacterium oryzae CBMB20</name>
    <dbReference type="NCBI Taxonomy" id="693986"/>
    <lineage>
        <taxon>Bacteria</taxon>
        <taxon>Pseudomonadati</taxon>
        <taxon>Pseudomonadota</taxon>
        <taxon>Alphaproteobacteria</taxon>
        <taxon>Hyphomicrobiales</taxon>
        <taxon>Methylobacteriaceae</taxon>
        <taxon>Methylobacterium</taxon>
    </lineage>
</organism>
<dbReference type="EMBL" id="JX627580">
    <property type="protein sequence ID" value="AGO88242.1"/>
    <property type="molecule type" value="Genomic_DNA"/>
</dbReference>
<sequence length="55" mass="5787">MQVPLGTIVGKVACQCAIDIDRMGVVALDEVGVVAVHRPDEVAEAFLHDRVNTAG</sequence>
<keyword evidence="1" id="KW-0614">Plasmid</keyword>
<proteinExistence type="predicted"/>
<name>A0A088B2V3_9HYPH</name>
<dbReference type="AlphaFoldDB" id="A0A088B2V3"/>
<accession>A0A088B2V3</accession>
<evidence type="ECO:0000313" key="1">
    <source>
        <dbReference type="EMBL" id="AGO88242.1"/>
    </source>
</evidence>
<reference evidence="1" key="1">
    <citation type="journal article" date="2014" name="PLoS ONE">
        <title>Genome Information of Methylobacterium oryzae, a Plant-Probiotic Methylotroph in the Phyllosphere.</title>
        <authorList>
            <person name="Kwak M.J."/>
            <person name="Jeong H."/>
            <person name="Madhaiyan M."/>
            <person name="Lee Y."/>
            <person name="Sa T.M."/>
            <person name="Oh T.K."/>
            <person name="Kim J.F."/>
        </authorList>
    </citation>
    <scope>NUCLEOTIDE SEQUENCE</scope>
    <source>
        <strain evidence="1">CBMB20</strain>
        <plasmid evidence="1">pMOC1</plasmid>
    </source>
</reference>